<dbReference type="Proteomes" id="UP000054321">
    <property type="component" value="Unassembled WGS sequence"/>
</dbReference>
<dbReference type="AlphaFoldDB" id="A0A0C3HS65"/>
<gene>
    <name evidence="1" type="ORF">OIDMADRAFT_24232</name>
</gene>
<name>A0A0C3HS65_OIDMZ</name>
<dbReference type="InParanoid" id="A0A0C3HS65"/>
<sequence length="122" mass="13167">MEAVVLEDRTAAAAVLSSRERPLVHCEGAHVCQGAEALVWLRSRSEAADPAGSCLCGAAPRLQPAPNQAAAGRRSRRWRRRTLPAAMSQLRLKWRASLVWGRGVAGRGARSLVERRLSSSDG</sequence>
<evidence type="ECO:0000313" key="1">
    <source>
        <dbReference type="EMBL" id="KIN05865.1"/>
    </source>
</evidence>
<proteinExistence type="predicted"/>
<dbReference type="HOGENOM" id="CLU_2027394_0_0_1"/>
<organism evidence="1 2">
    <name type="scientific">Oidiodendron maius (strain Zn)</name>
    <dbReference type="NCBI Taxonomy" id="913774"/>
    <lineage>
        <taxon>Eukaryota</taxon>
        <taxon>Fungi</taxon>
        <taxon>Dikarya</taxon>
        <taxon>Ascomycota</taxon>
        <taxon>Pezizomycotina</taxon>
        <taxon>Leotiomycetes</taxon>
        <taxon>Leotiomycetes incertae sedis</taxon>
        <taxon>Myxotrichaceae</taxon>
        <taxon>Oidiodendron</taxon>
    </lineage>
</organism>
<evidence type="ECO:0000313" key="2">
    <source>
        <dbReference type="Proteomes" id="UP000054321"/>
    </source>
</evidence>
<dbReference type="EMBL" id="KN832871">
    <property type="protein sequence ID" value="KIN05865.1"/>
    <property type="molecule type" value="Genomic_DNA"/>
</dbReference>
<keyword evidence="2" id="KW-1185">Reference proteome</keyword>
<accession>A0A0C3HS65</accession>
<protein>
    <submittedName>
        <fullName evidence="1">Uncharacterized protein</fullName>
    </submittedName>
</protein>
<reference evidence="2" key="2">
    <citation type="submission" date="2015-01" db="EMBL/GenBank/DDBJ databases">
        <title>Evolutionary Origins and Diversification of the Mycorrhizal Mutualists.</title>
        <authorList>
            <consortium name="DOE Joint Genome Institute"/>
            <consortium name="Mycorrhizal Genomics Consortium"/>
            <person name="Kohler A."/>
            <person name="Kuo A."/>
            <person name="Nagy L.G."/>
            <person name="Floudas D."/>
            <person name="Copeland A."/>
            <person name="Barry K.W."/>
            <person name="Cichocki N."/>
            <person name="Veneault-Fourrey C."/>
            <person name="LaButti K."/>
            <person name="Lindquist E.A."/>
            <person name="Lipzen A."/>
            <person name="Lundell T."/>
            <person name="Morin E."/>
            <person name="Murat C."/>
            <person name="Riley R."/>
            <person name="Ohm R."/>
            <person name="Sun H."/>
            <person name="Tunlid A."/>
            <person name="Henrissat B."/>
            <person name="Grigoriev I.V."/>
            <person name="Hibbett D.S."/>
            <person name="Martin F."/>
        </authorList>
    </citation>
    <scope>NUCLEOTIDE SEQUENCE [LARGE SCALE GENOMIC DNA]</scope>
    <source>
        <strain evidence="2">Zn</strain>
    </source>
</reference>
<reference evidence="1 2" key="1">
    <citation type="submission" date="2014-04" db="EMBL/GenBank/DDBJ databases">
        <authorList>
            <consortium name="DOE Joint Genome Institute"/>
            <person name="Kuo A."/>
            <person name="Martino E."/>
            <person name="Perotto S."/>
            <person name="Kohler A."/>
            <person name="Nagy L.G."/>
            <person name="Floudas D."/>
            <person name="Copeland A."/>
            <person name="Barry K.W."/>
            <person name="Cichocki N."/>
            <person name="Veneault-Fourrey C."/>
            <person name="LaButti K."/>
            <person name="Lindquist E.A."/>
            <person name="Lipzen A."/>
            <person name="Lundell T."/>
            <person name="Morin E."/>
            <person name="Murat C."/>
            <person name="Sun H."/>
            <person name="Tunlid A."/>
            <person name="Henrissat B."/>
            <person name="Grigoriev I.V."/>
            <person name="Hibbett D.S."/>
            <person name="Martin F."/>
            <person name="Nordberg H.P."/>
            <person name="Cantor M.N."/>
            <person name="Hua S.X."/>
        </authorList>
    </citation>
    <scope>NUCLEOTIDE SEQUENCE [LARGE SCALE GENOMIC DNA]</scope>
    <source>
        <strain evidence="1 2">Zn</strain>
    </source>
</reference>